<organism evidence="1 2">
    <name type="scientific">Popillia japonica</name>
    <name type="common">Japanese beetle</name>
    <dbReference type="NCBI Taxonomy" id="7064"/>
    <lineage>
        <taxon>Eukaryota</taxon>
        <taxon>Metazoa</taxon>
        <taxon>Ecdysozoa</taxon>
        <taxon>Arthropoda</taxon>
        <taxon>Hexapoda</taxon>
        <taxon>Insecta</taxon>
        <taxon>Pterygota</taxon>
        <taxon>Neoptera</taxon>
        <taxon>Endopterygota</taxon>
        <taxon>Coleoptera</taxon>
        <taxon>Polyphaga</taxon>
        <taxon>Scarabaeiformia</taxon>
        <taxon>Scarabaeidae</taxon>
        <taxon>Rutelinae</taxon>
        <taxon>Popillia</taxon>
    </lineage>
</organism>
<gene>
    <name evidence="1" type="ORF">QE152_g29331</name>
</gene>
<dbReference type="EMBL" id="JASPKY010000369">
    <property type="protein sequence ID" value="KAK9703442.1"/>
    <property type="molecule type" value="Genomic_DNA"/>
</dbReference>
<dbReference type="AlphaFoldDB" id="A0AAW1JJB0"/>
<comment type="caution">
    <text evidence="1">The sequence shown here is derived from an EMBL/GenBank/DDBJ whole genome shotgun (WGS) entry which is preliminary data.</text>
</comment>
<protein>
    <submittedName>
        <fullName evidence="1">Uncharacterized protein</fullName>
    </submittedName>
</protein>
<accession>A0AAW1JJB0</accession>
<proteinExistence type="predicted"/>
<evidence type="ECO:0000313" key="1">
    <source>
        <dbReference type="EMBL" id="KAK9703442.1"/>
    </source>
</evidence>
<keyword evidence="2" id="KW-1185">Reference proteome</keyword>
<name>A0AAW1JJB0_POPJA</name>
<sequence>MSQRIGTTLAFTAITLLELEIREELRINVAENWYKTNKLELNAGKIQKIKLQTKPTHNQSQSVKMLGVYVEIKLQTKPTHNQSQSVKMLGVYVDSGLN</sequence>
<evidence type="ECO:0000313" key="2">
    <source>
        <dbReference type="Proteomes" id="UP001458880"/>
    </source>
</evidence>
<reference evidence="1 2" key="1">
    <citation type="journal article" date="2024" name="BMC Genomics">
        <title>De novo assembly and annotation of Popillia japonica's genome with initial clues to its potential as an invasive pest.</title>
        <authorList>
            <person name="Cucini C."/>
            <person name="Boschi S."/>
            <person name="Funari R."/>
            <person name="Cardaioli E."/>
            <person name="Iannotti N."/>
            <person name="Marturano G."/>
            <person name="Paoli F."/>
            <person name="Bruttini M."/>
            <person name="Carapelli A."/>
            <person name="Frati F."/>
            <person name="Nardi F."/>
        </authorList>
    </citation>
    <scope>NUCLEOTIDE SEQUENCE [LARGE SCALE GENOMIC DNA]</scope>
    <source>
        <strain evidence="1">DMR45628</strain>
    </source>
</reference>
<dbReference type="Proteomes" id="UP001458880">
    <property type="component" value="Unassembled WGS sequence"/>
</dbReference>